<evidence type="ECO:0000313" key="2">
    <source>
        <dbReference type="Proteomes" id="UP000886520"/>
    </source>
</evidence>
<sequence length="90" mass="10241">MGRRASGESFERGDMLTSHQHKLCHEQYLEWRLGHGWCRRRATWLAMSGGFGLDALCVGHARPLTRGRSMVGESTRDNFHCGKFQRGGLH</sequence>
<protein>
    <submittedName>
        <fullName evidence="1">Uncharacterized protein</fullName>
    </submittedName>
</protein>
<accession>A0A9D4Z8Q5</accession>
<dbReference type="EMBL" id="JABFUD020000019">
    <property type="protein sequence ID" value="KAI5064852.1"/>
    <property type="molecule type" value="Genomic_DNA"/>
</dbReference>
<dbReference type="Proteomes" id="UP000886520">
    <property type="component" value="Chromosome 19"/>
</dbReference>
<comment type="caution">
    <text evidence="1">The sequence shown here is derived from an EMBL/GenBank/DDBJ whole genome shotgun (WGS) entry which is preliminary data.</text>
</comment>
<proteinExistence type="predicted"/>
<organism evidence="1 2">
    <name type="scientific">Adiantum capillus-veneris</name>
    <name type="common">Maidenhair fern</name>
    <dbReference type="NCBI Taxonomy" id="13818"/>
    <lineage>
        <taxon>Eukaryota</taxon>
        <taxon>Viridiplantae</taxon>
        <taxon>Streptophyta</taxon>
        <taxon>Embryophyta</taxon>
        <taxon>Tracheophyta</taxon>
        <taxon>Polypodiopsida</taxon>
        <taxon>Polypodiidae</taxon>
        <taxon>Polypodiales</taxon>
        <taxon>Pteridineae</taxon>
        <taxon>Pteridaceae</taxon>
        <taxon>Vittarioideae</taxon>
        <taxon>Adiantum</taxon>
    </lineage>
</organism>
<gene>
    <name evidence="1" type="ORF">GOP47_0019547</name>
</gene>
<keyword evidence="2" id="KW-1185">Reference proteome</keyword>
<name>A0A9D4Z8Q5_ADICA</name>
<reference evidence="1" key="1">
    <citation type="submission" date="2021-01" db="EMBL/GenBank/DDBJ databases">
        <title>Adiantum capillus-veneris genome.</title>
        <authorList>
            <person name="Fang Y."/>
            <person name="Liao Q."/>
        </authorList>
    </citation>
    <scope>NUCLEOTIDE SEQUENCE</scope>
    <source>
        <strain evidence="1">H3</strain>
        <tissue evidence="1">Leaf</tissue>
    </source>
</reference>
<evidence type="ECO:0000313" key="1">
    <source>
        <dbReference type="EMBL" id="KAI5064852.1"/>
    </source>
</evidence>
<dbReference type="AlphaFoldDB" id="A0A9D4Z8Q5"/>